<dbReference type="EMBL" id="AP022870">
    <property type="protein sequence ID" value="BCB74033.1"/>
    <property type="molecule type" value="Genomic_DNA"/>
</dbReference>
<keyword evidence="3" id="KW-1185">Reference proteome</keyword>
<feature type="transmembrane region" description="Helical" evidence="1">
    <location>
        <begin position="130"/>
        <end position="149"/>
    </location>
</feature>
<accession>A0A6F8XJQ1</accession>
<feature type="transmembrane region" description="Helical" evidence="1">
    <location>
        <begin position="288"/>
        <end position="308"/>
    </location>
</feature>
<keyword evidence="1" id="KW-0812">Transmembrane</keyword>
<evidence type="ECO:0000256" key="1">
    <source>
        <dbReference type="SAM" id="Phobius"/>
    </source>
</evidence>
<organism evidence="2 3">
    <name type="scientific">Phytohabitans flavus</name>
    <dbReference type="NCBI Taxonomy" id="1076124"/>
    <lineage>
        <taxon>Bacteria</taxon>
        <taxon>Bacillati</taxon>
        <taxon>Actinomycetota</taxon>
        <taxon>Actinomycetes</taxon>
        <taxon>Micromonosporales</taxon>
        <taxon>Micromonosporaceae</taxon>
    </lineage>
</organism>
<proteinExistence type="predicted"/>
<dbReference type="AlphaFoldDB" id="A0A6F8XJQ1"/>
<dbReference type="RefSeq" id="WP_180201253.1">
    <property type="nucleotide sequence ID" value="NZ_AP022870.1"/>
</dbReference>
<feature type="transmembrane region" description="Helical" evidence="1">
    <location>
        <begin position="51"/>
        <end position="70"/>
    </location>
</feature>
<feature type="transmembrane region" description="Helical" evidence="1">
    <location>
        <begin position="328"/>
        <end position="349"/>
    </location>
</feature>
<evidence type="ECO:0000313" key="3">
    <source>
        <dbReference type="Proteomes" id="UP000502508"/>
    </source>
</evidence>
<feature type="transmembrane region" description="Helical" evidence="1">
    <location>
        <begin position="203"/>
        <end position="223"/>
    </location>
</feature>
<sequence>MTALTAAAPTRPATTYRTDLVTALLSGWFTIGLLLDAWAHNNVPELETFFTPWHAVFYWGFIATAAWIGWTCRHALRSGRPDLSALPAGYTPAVFAVAGFALAGIADFSWHTAFGIEQDIDILFSPSHLALAAAMLVIITTPLRTAWAAPDQPAAPGLRRLLPAVLSVAFAGTLVLLFLQYANAFSYVTTDVVFGLSNLDEDLTAELSSAILVTNLVLVVPLLALARRWVVPPGAATILYLCAGVLSAAVTGFENVALVLGLVGAGVGIDLLAAWLRPGPERPVRVRVFAALAPLLIWTVYVVTAYVASGQPRFLGPDGTVTEMTGVVELYTGLPVVQSLLALLVALLLTAGHRPHATATAQPDGVARIT</sequence>
<dbReference type="KEGG" id="pfla:Pflav_004430"/>
<reference evidence="2 3" key="1">
    <citation type="submission" date="2020-03" db="EMBL/GenBank/DDBJ databases">
        <title>Whole genome shotgun sequence of Phytohabitans flavus NBRC 107702.</title>
        <authorList>
            <person name="Komaki H."/>
            <person name="Tamura T."/>
        </authorList>
    </citation>
    <scope>NUCLEOTIDE SEQUENCE [LARGE SCALE GENOMIC DNA]</scope>
    <source>
        <strain evidence="2 3">NBRC 107702</strain>
    </source>
</reference>
<keyword evidence="1" id="KW-1133">Transmembrane helix</keyword>
<keyword evidence="1" id="KW-0472">Membrane</keyword>
<evidence type="ECO:0000313" key="2">
    <source>
        <dbReference type="EMBL" id="BCB74033.1"/>
    </source>
</evidence>
<feature type="transmembrane region" description="Helical" evidence="1">
    <location>
        <begin position="90"/>
        <end position="110"/>
    </location>
</feature>
<gene>
    <name evidence="2" type="ORF">Pflav_004430</name>
</gene>
<feature type="transmembrane region" description="Helical" evidence="1">
    <location>
        <begin position="20"/>
        <end position="39"/>
    </location>
</feature>
<feature type="transmembrane region" description="Helical" evidence="1">
    <location>
        <begin position="161"/>
        <end position="183"/>
    </location>
</feature>
<feature type="transmembrane region" description="Helical" evidence="1">
    <location>
        <begin position="230"/>
        <end position="250"/>
    </location>
</feature>
<protein>
    <submittedName>
        <fullName evidence="2">Uncharacterized protein</fullName>
    </submittedName>
</protein>
<name>A0A6F8XJQ1_9ACTN</name>
<reference evidence="2 3" key="2">
    <citation type="submission" date="2020-03" db="EMBL/GenBank/DDBJ databases">
        <authorList>
            <person name="Ichikawa N."/>
            <person name="Kimura A."/>
            <person name="Kitahashi Y."/>
            <person name="Uohara A."/>
        </authorList>
    </citation>
    <scope>NUCLEOTIDE SEQUENCE [LARGE SCALE GENOMIC DNA]</scope>
    <source>
        <strain evidence="2 3">NBRC 107702</strain>
    </source>
</reference>
<feature type="transmembrane region" description="Helical" evidence="1">
    <location>
        <begin position="256"/>
        <end position="276"/>
    </location>
</feature>
<dbReference type="Proteomes" id="UP000502508">
    <property type="component" value="Chromosome"/>
</dbReference>